<gene>
    <name evidence="3" type="ORF">CC86DRAFT_39948</name>
</gene>
<organism evidence="3 4">
    <name type="scientific">Ophiobolus disseminans</name>
    <dbReference type="NCBI Taxonomy" id="1469910"/>
    <lineage>
        <taxon>Eukaryota</taxon>
        <taxon>Fungi</taxon>
        <taxon>Dikarya</taxon>
        <taxon>Ascomycota</taxon>
        <taxon>Pezizomycotina</taxon>
        <taxon>Dothideomycetes</taxon>
        <taxon>Pleosporomycetidae</taxon>
        <taxon>Pleosporales</taxon>
        <taxon>Pleosporineae</taxon>
        <taxon>Phaeosphaeriaceae</taxon>
        <taxon>Ophiobolus</taxon>
    </lineage>
</organism>
<feature type="region of interest" description="Disordered" evidence="1">
    <location>
        <begin position="1"/>
        <end position="60"/>
    </location>
</feature>
<protein>
    <recommendedName>
        <fullName evidence="2">C2H2-type domain-containing protein</fullName>
    </recommendedName>
</protein>
<reference evidence="3" key="1">
    <citation type="journal article" date="2020" name="Stud. Mycol.">
        <title>101 Dothideomycetes genomes: a test case for predicting lifestyles and emergence of pathogens.</title>
        <authorList>
            <person name="Haridas S."/>
            <person name="Albert R."/>
            <person name="Binder M."/>
            <person name="Bloem J."/>
            <person name="Labutti K."/>
            <person name="Salamov A."/>
            <person name="Andreopoulos B."/>
            <person name="Baker S."/>
            <person name="Barry K."/>
            <person name="Bills G."/>
            <person name="Bluhm B."/>
            <person name="Cannon C."/>
            <person name="Castanera R."/>
            <person name="Culley D."/>
            <person name="Daum C."/>
            <person name="Ezra D."/>
            <person name="Gonzalez J."/>
            <person name="Henrissat B."/>
            <person name="Kuo A."/>
            <person name="Liang C."/>
            <person name="Lipzen A."/>
            <person name="Lutzoni F."/>
            <person name="Magnuson J."/>
            <person name="Mondo S."/>
            <person name="Nolan M."/>
            <person name="Ohm R."/>
            <person name="Pangilinan J."/>
            <person name="Park H.-J."/>
            <person name="Ramirez L."/>
            <person name="Alfaro M."/>
            <person name="Sun H."/>
            <person name="Tritt A."/>
            <person name="Yoshinaga Y."/>
            <person name="Zwiers L.-H."/>
            <person name="Turgeon B."/>
            <person name="Goodwin S."/>
            <person name="Spatafora J."/>
            <person name="Crous P."/>
            <person name="Grigoriev I."/>
        </authorList>
    </citation>
    <scope>NUCLEOTIDE SEQUENCE</scope>
    <source>
        <strain evidence="3">CBS 113818</strain>
    </source>
</reference>
<sequence>MPRHRMYVDPGRFDSALDLSQAQPRTHHKDPEPTQTGTPGSVIDPWSQYNPRHEPDHMSPYIPSELSIYPYQTFNEPDPVDYTTQSYSGVIEPIPRYASPGAATPPSYSSSPSSSLPRPWAAASSATAHSALPISSPGDNNIISCGQCNKEFTGTYRRGNLKRHVQQKHIKAKGGPYTCTAENCFSVFQRADARLKHARSKHPELNLPPVQRRHGTEHDAANPYLFMIEDIDVAQEPPYNVGQWLQTELGFVNNQLSHVQPIVDHSVAVQDLPRAAQCAFHALQENLSSSDYSRVCDSFFTRWESIVQQLKDGQSDAHPIYAKVLDDIRAVVQAIDVAVYTGTHYAASPGNYHSRTLPNQRTDPRSNGRSGVDHRTGITLQTDRVTKRGHKRSLASGSGEKVFVALEEFSTKDEARMVDCPVYKHHLMHETESPCQGCSKSVMSQIRSHLNPDRAGTHRGFPSFVRQCSRCKQDFVEEHVYDTHVEEGCVPQPQIRSDIVLSWARQYLALYPNAFRIPLPWTDDVGWLSEEEVSRCFAPPTNSPAPSSFLEERQSPSNSPFHTPPVIVDPLDQARYSSVIDHVIGDIINPRYIQPTQSSTPRENRDRHNMANLQSSSVGTASSESPYFTNIVRTLWTNQRAIRQGATYLTADQLRYMARQCERMSDITRGMLQQRTSQQTQVQTAPVIVRDTPTNPVSNPMYATPLRPQYLPMGGEGQFMTPSPSTQSSSRGYNSVSSQYIDPSLTQPSSTSDPRYLTPDSSTNLRHRRISVPSPIRQDTLLLRRGHSRRSLPDEPSSDESDTHVYDLMRRASRRHP</sequence>
<dbReference type="OrthoDB" id="3940153at2759"/>
<feature type="region of interest" description="Disordered" evidence="1">
    <location>
        <begin position="536"/>
        <end position="564"/>
    </location>
</feature>
<feature type="domain" description="C2H2-type" evidence="2">
    <location>
        <begin position="179"/>
        <end position="202"/>
    </location>
</feature>
<evidence type="ECO:0000259" key="2">
    <source>
        <dbReference type="PROSITE" id="PS00028"/>
    </source>
</evidence>
<dbReference type="AlphaFoldDB" id="A0A6A6ZWF7"/>
<feature type="region of interest" description="Disordered" evidence="1">
    <location>
        <begin position="98"/>
        <end position="120"/>
    </location>
</feature>
<evidence type="ECO:0000313" key="4">
    <source>
        <dbReference type="Proteomes" id="UP000799424"/>
    </source>
</evidence>
<feature type="region of interest" description="Disordered" evidence="1">
    <location>
        <begin position="710"/>
        <end position="817"/>
    </location>
</feature>
<feature type="compositionally biased region" description="Polar residues" evidence="1">
    <location>
        <begin position="351"/>
        <end position="361"/>
    </location>
</feature>
<dbReference type="EMBL" id="MU006228">
    <property type="protein sequence ID" value="KAF2825193.1"/>
    <property type="molecule type" value="Genomic_DNA"/>
</dbReference>
<feature type="compositionally biased region" description="Polar residues" evidence="1">
    <location>
        <begin position="720"/>
        <end position="764"/>
    </location>
</feature>
<dbReference type="InterPro" id="IPR013087">
    <property type="entry name" value="Znf_C2H2_type"/>
</dbReference>
<dbReference type="Gene3D" id="3.30.160.60">
    <property type="entry name" value="Classic Zinc Finger"/>
    <property type="match status" value="1"/>
</dbReference>
<accession>A0A6A6ZWF7</accession>
<name>A0A6A6ZWF7_9PLEO</name>
<feature type="compositionally biased region" description="Basic and acidic residues" evidence="1">
    <location>
        <begin position="801"/>
        <end position="810"/>
    </location>
</feature>
<proteinExistence type="predicted"/>
<dbReference type="SMART" id="SM00355">
    <property type="entry name" value="ZnF_C2H2"/>
    <property type="match status" value="2"/>
</dbReference>
<evidence type="ECO:0000256" key="1">
    <source>
        <dbReference type="SAM" id="MobiDB-lite"/>
    </source>
</evidence>
<feature type="compositionally biased region" description="Basic and acidic residues" evidence="1">
    <location>
        <begin position="362"/>
        <end position="375"/>
    </location>
</feature>
<dbReference type="PROSITE" id="PS00028">
    <property type="entry name" value="ZINC_FINGER_C2H2_1"/>
    <property type="match status" value="1"/>
</dbReference>
<keyword evidence="4" id="KW-1185">Reference proteome</keyword>
<evidence type="ECO:0000313" key="3">
    <source>
        <dbReference type="EMBL" id="KAF2825193.1"/>
    </source>
</evidence>
<dbReference type="Proteomes" id="UP000799424">
    <property type="component" value="Unassembled WGS sequence"/>
</dbReference>
<feature type="region of interest" description="Disordered" evidence="1">
    <location>
        <begin position="349"/>
        <end position="375"/>
    </location>
</feature>